<dbReference type="AlphaFoldDB" id="A0A4Y7JLU2"/>
<dbReference type="Proteomes" id="UP000316621">
    <property type="component" value="Chromosome 5"/>
</dbReference>
<dbReference type="InterPro" id="IPR051616">
    <property type="entry name" value="Cul2-RING_E3_ligase_SR"/>
</dbReference>
<dbReference type="EMBL" id="CM010719">
    <property type="protein sequence ID" value="RZC60982.1"/>
    <property type="molecule type" value="Genomic_DNA"/>
</dbReference>
<evidence type="ECO:0000313" key="1">
    <source>
        <dbReference type="EMBL" id="RZC60982.1"/>
    </source>
</evidence>
<dbReference type="InterPro" id="IPR036770">
    <property type="entry name" value="Ankyrin_rpt-contain_sf"/>
</dbReference>
<accession>A0A4Y7JLU2</accession>
<gene>
    <name evidence="1" type="ORF">C5167_022742</name>
</gene>
<dbReference type="STRING" id="3469.A0A4Y7JLU2"/>
<reference evidence="1 2" key="1">
    <citation type="journal article" date="2018" name="Science">
        <title>The opium poppy genome and morphinan production.</title>
        <authorList>
            <person name="Guo L."/>
            <person name="Winzer T."/>
            <person name="Yang X."/>
            <person name="Li Y."/>
            <person name="Ning Z."/>
            <person name="He Z."/>
            <person name="Teodor R."/>
            <person name="Lu Y."/>
            <person name="Bowser T.A."/>
            <person name="Graham I.A."/>
            <person name="Ye K."/>
        </authorList>
    </citation>
    <scope>NUCLEOTIDE SEQUENCE [LARGE SCALE GENOMIC DNA]</scope>
    <source>
        <strain evidence="2">cv. HN1</strain>
        <tissue evidence="1">Leaves</tissue>
    </source>
</reference>
<protein>
    <submittedName>
        <fullName evidence="1">Uncharacterized protein</fullName>
    </submittedName>
</protein>
<name>A0A4Y7JLU2_PAPSO</name>
<organism evidence="1 2">
    <name type="scientific">Papaver somniferum</name>
    <name type="common">Opium poppy</name>
    <dbReference type="NCBI Taxonomy" id="3469"/>
    <lineage>
        <taxon>Eukaryota</taxon>
        <taxon>Viridiplantae</taxon>
        <taxon>Streptophyta</taxon>
        <taxon>Embryophyta</taxon>
        <taxon>Tracheophyta</taxon>
        <taxon>Spermatophyta</taxon>
        <taxon>Magnoliopsida</taxon>
        <taxon>Ranunculales</taxon>
        <taxon>Papaveraceae</taxon>
        <taxon>Papaveroideae</taxon>
        <taxon>Papaver</taxon>
    </lineage>
</organism>
<dbReference type="SUPFAM" id="SSF48403">
    <property type="entry name" value="Ankyrin repeat"/>
    <property type="match status" value="1"/>
</dbReference>
<keyword evidence="2" id="KW-1185">Reference proteome</keyword>
<dbReference type="PANTHER" id="PTHR46224">
    <property type="entry name" value="ANKYRIN REPEAT FAMILY PROTEIN"/>
    <property type="match status" value="1"/>
</dbReference>
<proteinExistence type="predicted"/>
<dbReference type="Gramene" id="RZC60982">
    <property type="protein sequence ID" value="RZC60982"/>
    <property type="gene ID" value="C5167_022742"/>
</dbReference>
<sequence length="218" mass="23253">MRKAGADPNGAPDGIKALPLAAGVTQIIKLLVDAGADLDVKNIPIELAAVVGNPQGVEILFPVTSHIPSYDDWSINGTMKHVESKKIAQKKPPGIVIDGLWVYKGWKTIKYDGVAGFTAGVTNTVKNDCSFSVFSNSLTCSADQYALSKYIVGSFMVESQAGKVGMTVESDLKLAQLQHHLPANEPGRLMQLVEGTTGEDNISLSVKFNSYSNCTIVN</sequence>
<dbReference type="PANTHER" id="PTHR46224:SF6">
    <property type="entry name" value="ANKYRIN REPEAT FAMILY PROTEIN"/>
    <property type="match status" value="1"/>
</dbReference>
<evidence type="ECO:0000313" key="2">
    <source>
        <dbReference type="Proteomes" id="UP000316621"/>
    </source>
</evidence>